<keyword evidence="2" id="KW-1133">Transmembrane helix</keyword>
<reference evidence="3 4" key="1">
    <citation type="journal article" date="2012" name="Stand. Genomic Sci.">
        <title>Complete genome sequence of the aerobic, heterotroph Marinithermus hydrothermalis type strain (T1(T)) from a deep-sea hydrothermal vent chimney.</title>
        <authorList>
            <person name="Copeland A."/>
            <person name="Gu W."/>
            <person name="Yasawong M."/>
            <person name="Lapidus A."/>
            <person name="Lucas S."/>
            <person name="Deshpande S."/>
            <person name="Pagani I."/>
            <person name="Tapia R."/>
            <person name="Cheng J.F."/>
            <person name="Goodwin L.A."/>
            <person name="Pitluck S."/>
            <person name="Liolios K."/>
            <person name="Ivanova N."/>
            <person name="Mavromatis K."/>
            <person name="Mikhailova N."/>
            <person name="Pati A."/>
            <person name="Chen A."/>
            <person name="Palaniappan K."/>
            <person name="Land M."/>
            <person name="Pan C."/>
            <person name="Brambilla E.M."/>
            <person name="Rohde M."/>
            <person name="Tindall B.J."/>
            <person name="Sikorski J."/>
            <person name="Goker M."/>
            <person name="Detter J.C."/>
            <person name="Bristow J."/>
            <person name="Eisen J.A."/>
            <person name="Markowitz V."/>
            <person name="Hugenholtz P."/>
            <person name="Kyrpides N.C."/>
            <person name="Klenk H.P."/>
            <person name="Woyke T."/>
        </authorList>
    </citation>
    <scope>NUCLEOTIDE SEQUENCE [LARGE SCALE GENOMIC DNA]</scope>
    <source>
        <strain evidence="4">DSM 14884 / JCM 11576 / T1</strain>
    </source>
</reference>
<dbReference type="STRING" id="869210.Marky_0955"/>
<feature type="transmembrane region" description="Helical" evidence="2">
    <location>
        <begin position="52"/>
        <end position="73"/>
    </location>
</feature>
<keyword evidence="2" id="KW-0472">Membrane</keyword>
<accession>F2NQH2</accession>
<feature type="region of interest" description="Disordered" evidence="1">
    <location>
        <begin position="1"/>
        <end position="21"/>
    </location>
</feature>
<dbReference type="Proteomes" id="UP000007030">
    <property type="component" value="Chromosome"/>
</dbReference>
<dbReference type="KEGG" id="mhd:Marky_0955"/>
<organism evidence="3 4">
    <name type="scientific">Marinithermus hydrothermalis (strain DSM 14884 / JCM 11576 / T1)</name>
    <dbReference type="NCBI Taxonomy" id="869210"/>
    <lineage>
        <taxon>Bacteria</taxon>
        <taxon>Thermotogati</taxon>
        <taxon>Deinococcota</taxon>
        <taxon>Deinococci</taxon>
        <taxon>Thermales</taxon>
        <taxon>Thermaceae</taxon>
        <taxon>Marinithermus</taxon>
    </lineage>
</organism>
<evidence type="ECO:0000313" key="4">
    <source>
        <dbReference type="Proteomes" id="UP000007030"/>
    </source>
</evidence>
<gene>
    <name evidence="3" type="ordered locus">Marky_0955</name>
</gene>
<keyword evidence="4" id="KW-1185">Reference proteome</keyword>
<dbReference type="HOGENOM" id="CLU_2683504_0_0_0"/>
<protein>
    <submittedName>
        <fullName evidence="3">Uncharacterized protein</fullName>
    </submittedName>
</protein>
<evidence type="ECO:0000256" key="1">
    <source>
        <dbReference type="SAM" id="MobiDB-lite"/>
    </source>
</evidence>
<keyword evidence="2" id="KW-0812">Transmembrane</keyword>
<dbReference type="AlphaFoldDB" id="F2NQH2"/>
<sequence>MSIRRRAGHVNRPTRSSQENPVVLEDFRGGLTRVGLLYTISGKMLNLRPQTLTTYGALAILWLVVGPSGGGVYP</sequence>
<proteinExistence type="predicted"/>
<evidence type="ECO:0000256" key="2">
    <source>
        <dbReference type="SAM" id="Phobius"/>
    </source>
</evidence>
<name>F2NQH2_MARHT</name>
<dbReference type="EMBL" id="CP002630">
    <property type="protein sequence ID" value="AEB11699.1"/>
    <property type="molecule type" value="Genomic_DNA"/>
</dbReference>
<evidence type="ECO:0000313" key="3">
    <source>
        <dbReference type="EMBL" id="AEB11699.1"/>
    </source>
</evidence>